<accession>A0AAN9E004</accession>
<name>A0AAN9E004_CROPI</name>
<feature type="coiled-coil region" evidence="1">
    <location>
        <begin position="64"/>
        <end position="91"/>
    </location>
</feature>
<protein>
    <submittedName>
        <fullName evidence="3">Uncharacterized protein</fullName>
    </submittedName>
</protein>
<proteinExistence type="predicted"/>
<dbReference type="PANTHER" id="PTHR37718:SF2">
    <property type="entry name" value="OS03G0205150 PROTEIN"/>
    <property type="match status" value="1"/>
</dbReference>
<reference evidence="3 4" key="1">
    <citation type="submission" date="2024-01" db="EMBL/GenBank/DDBJ databases">
        <title>The genomes of 5 underutilized Papilionoideae crops provide insights into root nodulation and disease resistanc.</title>
        <authorList>
            <person name="Yuan L."/>
        </authorList>
    </citation>
    <scope>NUCLEOTIDE SEQUENCE [LARGE SCALE GENOMIC DNA]</scope>
    <source>
        <strain evidence="3">ZHUSHIDOU_FW_LH</strain>
        <tissue evidence="3">Leaf</tissue>
    </source>
</reference>
<gene>
    <name evidence="3" type="ORF">RIF29_38773</name>
</gene>
<dbReference type="EMBL" id="JAYWIO010000008">
    <property type="protein sequence ID" value="KAK7243958.1"/>
    <property type="molecule type" value="Genomic_DNA"/>
</dbReference>
<organism evidence="3 4">
    <name type="scientific">Crotalaria pallida</name>
    <name type="common">Smooth rattlebox</name>
    <name type="synonym">Crotalaria striata</name>
    <dbReference type="NCBI Taxonomy" id="3830"/>
    <lineage>
        <taxon>Eukaryota</taxon>
        <taxon>Viridiplantae</taxon>
        <taxon>Streptophyta</taxon>
        <taxon>Embryophyta</taxon>
        <taxon>Tracheophyta</taxon>
        <taxon>Spermatophyta</taxon>
        <taxon>Magnoliopsida</taxon>
        <taxon>eudicotyledons</taxon>
        <taxon>Gunneridae</taxon>
        <taxon>Pentapetalae</taxon>
        <taxon>rosids</taxon>
        <taxon>fabids</taxon>
        <taxon>Fabales</taxon>
        <taxon>Fabaceae</taxon>
        <taxon>Papilionoideae</taxon>
        <taxon>50 kb inversion clade</taxon>
        <taxon>genistoids sensu lato</taxon>
        <taxon>core genistoids</taxon>
        <taxon>Crotalarieae</taxon>
        <taxon>Crotalaria</taxon>
    </lineage>
</organism>
<feature type="region of interest" description="Disordered" evidence="2">
    <location>
        <begin position="104"/>
        <end position="133"/>
    </location>
</feature>
<evidence type="ECO:0000256" key="2">
    <source>
        <dbReference type="SAM" id="MobiDB-lite"/>
    </source>
</evidence>
<keyword evidence="4" id="KW-1185">Reference proteome</keyword>
<comment type="caution">
    <text evidence="3">The sequence shown here is derived from an EMBL/GenBank/DDBJ whole genome shotgun (WGS) entry which is preliminary data.</text>
</comment>
<feature type="compositionally biased region" description="Polar residues" evidence="2">
    <location>
        <begin position="106"/>
        <end position="123"/>
    </location>
</feature>
<dbReference type="Proteomes" id="UP001372338">
    <property type="component" value="Unassembled WGS sequence"/>
</dbReference>
<dbReference type="PANTHER" id="PTHR37718">
    <property type="entry name" value="BNAC03G61340D PROTEIN"/>
    <property type="match status" value="1"/>
</dbReference>
<evidence type="ECO:0000313" key="3">
    <source>
        <dbReference type="EMBL" id="KAK7243958.1"/>
    </source>
</evidence>
<keyword evidence="1" id="KW-0175">Coiled coil</keyword>
<dbReference type="AlphaFoldDB" id="A0AAN9E004"/>
<evidence type="ECO:0000256" key="1">
    <source>
        <dbReference type="SAM" id="Coils"/>
    </source>
</evidence>
<evidence type="ECO:0000313" key="4">
    <source>
        <dbReference type="Proteomes" id="UP001372338"/>
    </source>
</evidence>
<sequence length="133" mass="14993">MAQRHALSAPHRVKRSDFSNSISAFVDADWGVSGKFLTLQDRMDPPKFDPSHPAELLNHLDKQKEVLQETCKSIHRKLEELQVEEEMLMRKMYKVMYGKDVGTGAEHSNTVVNDGAEHSNTGVNDEATKRKGS</sequence>